<keyword evidence="2" id="KW-0813">Transport</keyword>
<dbReference type="InterPro" id="IPR003439">
    <property type="entry name" value="ABC_transporter-like_ATP-bd"/>
</dbReference>
<dbReference type="InterPro" id="IPR036640">
    <property type="entry name" value="ABC1_TM_sf"/>
</dbReference>
<evidence type="ECO:0000256" key="9">
    <source>
        <dbReference type="SAM" id="Phobius"/>
    </source>
</evidence>
<evidence type="ECO:0000256" key="4">
    <source>
        <dbReference type="ARBA" id="ARBA00022692"/>
    </source>
</evidence>
<dbReference type="SUPFAM" id="SSF52540">
    <property type="entry name" value="P-loop containing nucleoside triphosphate hydrolases"/>
    <property type="match status" value="1"/>
</dbReference>
<evidence type="ECO:0000256" key="6">
    <source>
        <dbReference type="ARBA" id="ARBA00022840"/>
    </source>
</evidence>
<evidence type="ECO:0000259" key="10">
    <source>
        <dbReference type="PROSITE" id="PS50893"/>
    </source>
</evidence>
<dbReference type="GO" id="GO:0015421">
    <property type="term" value="F:ABC-type oligopeptide transporter activity"/>
    <property type="evidence" value="ECO:0007669"/>
    <property type="project" value="TreeGrafter"/>
</dbReference>
<dbReference type="Proteomes" id="UP000824093">
    <property type="component" value="Unassembled WGS sequence"/>
</dbReference>
<dbReference type="GO" id="GO:0005886">
    <property type="term" value="C:plasma membrane"/>
    <property type="evidence" value="ECO:0007669"/>
    <property type="project" value="UniProtKB-SubCell"/>
</dbReference>
<keyword evidence="5" id="KW-0547">Nucleotide-binding</keyword>
<dbReference type="PROSITE" id="PS50929">
    <property type="entry name" value="ABC_TM1F"/>
    <property type="match status" value="1"/>
</dbReference>
<dbReference type="InterPro" id="IPR039421">
    <property type="entry name" value="Type_1_exporter"/>
</dbReference>
<dbReference type="CDD" id="cd18548">
    <property type="entry name" value="ABC_6TM_Tm287_like"/>
    <property type="match status" value="1"/>
</dbReference>
<feature type="transmembrane region" description="Helical" evidence="9">
    <location>
        <begin position="53"/>
        <end position="73"/>
    </location>
</feature>
<dbReference type="Pfam" id="PF00664">
    <property type="entry name" value="ABC_membrane"/>
    <property type="match status" value="1"/>
</dbReference>
<dbReference type="FunFam" id="3.40.50.300:FF:000221">
    <property type="entry name" value="Multidrug ABC transporter ATP-binding protein"/>
    <property type="match status" value="1"/>
</dbReference>
<evidence type="ECO:0000259" key="11">
    <source>
        <dbReference type="PROSITE" id="PS50929"/>
    </source>
</evidence>
<reference evidence="12" key="2">
    <citation type="journal article" date="2021" name="PeerJ">
        <title>Extensive microbial diversity within the chicken gut microbiome revealed by metagenomics and culture.</title>
        <authorList>
            <person name="Gilroy R."/>
            <person name="Ravi A."/>
            <person name="Getino M."/>
            <person name="Pursley I."/>
            <person name="Horton D.L."/>
            <person name="Alikhan N.F."/>
            <person name="Baker D."/>
            <person name="Gharbi K."/>
            <person name="Hall N."/>
            <person name="Watson M."/>
            <person name="Adriaenssens E.M."/>
            <person name="Foster-Nyarko E."/>
            <person name="Jarju S."/>
            <person name="Secka A."/>
            <person name="Antonio M."/>
            <person name="Oren A."/>
            <person name="Chaudhuri R.R."/>
            <person name="La Ragione R."/>
            <person name="Hildebrand F."/>
            <person name="Pallen M.J."/>
        </authorList>
    </citation>
    <scope>NUCLEOTIDE SEQUENCE</scope>
    <source>
        <strain evidence="12">CHK195-15760</strain>
    </source>
</reference>
<evidence type="ECO:0000256" key="8">
    <source>
        <dbReference type="ARBA" id="ARBA00023136"/>
    </source>
</evidence>
<dbReference type="PANTHER" id="PTHR43394:SF1">
    <property type="entry name" value="ATP-BINDING CASSETTE SUB-FAMILY B MEMBER 10, MITOCHONDRIAL"/>
    <property type="match status" value="1"/>
</dbReference>
<dbReference type="InterPro" id="IPR011527">
    <property type="entry name" value="ABC1_TM_dom"/>
</dbReference>
<keyword evidence="7 9" id="KW-1133">Transmembrane helix</keyword>
<evidence type="ECO:0000256" key="7">
    <source>
        <dbReference type="ARBA" id="ARBA00022989"/>
    </source>
</evidence>
<dbReference type="Pfam" id="PF00005">
    <property type="entry name" value="ABC_tran"/>
    <property type="match status" value="1"/>
</dbReference>
<evidence type="ECO:0000313" key="13">
    <source>
        <dbReference type="Proteomes" id="UP000824093"/>
    </source>
</evidence>
<dbReference type="EMBL" id="DVNH01000030">
    <property type="protein sequence ID" value="HIU51886.1"/>
    <property type="molecule type" value="Genomic_DNA"/>
</dbReference>
<dbReference type="GO" id="GO:0005524">
    <property type="term" value="F:ATP binding"/>
    <property type="evidence" value="ECO:0007669"/>
    <property type="project" value="UniProtKB-KW"/>
</dbReference>
<evidence type="ECO:0000256" key="1">
    <source>
        <dbReference type="ARBA" id="ARBA00004651"/>
    </source>
</evidence>
<protein>
    <submittedName>
        <fullName evidence="12">ABC transporter ATP-binding protein</fullName>
    </submittedName>
</protein>
<dbReference type="SUPFAM" id="SSF90123">
    <property type="entry name" value="ABC transporter transmembrane region"/>
    <property type="match status" value="1"/>
</dbReference>
<name>A0A9D1M1E4_9FIRM</name>
<dbReference type="GO" id="GO:0016887">
    <property type="term" value="F:ATP hydrolysis activity"/>
    <property type="evidence" value="ECO:0007669"/>
    <property type="project" value="InterPro"/>
</dbReference>
<evidence type="ECO:0000256" key="3">
    <source>
        <dbReference type="ARBA" id="ARBA00022475"/>
    </source>
</evidence>
<comment type="subcellular location">
    <subcellularLocation>
        <location evidence="1">Cell membrane</location>
        <topology evidence="1">Multi-pass membrane protein</topology>
    </subcellularLocation>
</comment>
<keyword evidence="4 9" id="KW-0812">Transmembrane</keyword>
<proteinExistence type="predicted"/>
<keyword evidence="8 9" id="KW-0472">Membrane</keyword>
<dbReference type="InterPro" id="IPR027417">
    <property type="entry name" value="P-loop_NTPase"/>
</dbReference>
<dbReference type="Gene3D" id="1.20.1560.10">
    <property type="entry name" value="ABC transporter type 1, transmembrane domain"/>
    <property type="match status" value="1"/>
</dbReference>
<reference evidence="12" key="1">
    <citation type="submission" date="2020-10" db="EMBL/GenBank/DDBJ databases">
        <authorList>
            <person name="Gilroy R."/>
        </authorList>
    </citation>
    <scope>NUCLEOTIDE SEQUENCE</scope>
    <source>
        <strain evidence="12">CHK195-15760</strain>
    </source>
</reference>
<feature type="transmembrane region" description="Helical" evidence="9">
    <location>
        <begin position="21"/>
        <end position="41"/>
    </location>
</feature>
<dbReference type="AlphaFoldDB" id="A0A9D1M1E4"/>
<sequence>MFRKLASYVKEYKKSTILTPIFVILEVVMEVIIPLLMAKIIDVGIQNGDVHYILEIGGLLIVCAILSLTFGMLSGRFAAKASAGYAKNLRKEMFYKIQDYSFENIDKFSTSSLVTRMTTDVTNVQMAFQMIIRILVRGPIMMIFSLLMVASISAKLSVIFLVAIPVLGVILFFIATKAHPNFERVFKKYDKLNNVVQENVSAIRVVKAYVKEGHEKEKFEKVNSEVYTNFKKAQKIVAFNGPVMQFTIYTCILLISWIGSGLIIGGQMQTGELSSIITYAWQILASLMMISFVFVMVIMAQSSAERIIEVIEENPTIKNKEKPIEKVKDGSITFENVSFRYSDEEDENNFALENINLEIKEGETIGVIGGTGSSKSTLVQLIPRLYDVTKGSIKVGGVDVRDYDIKALREEVAMVLQKNVLFSGSIAENLRWGKKNADQEELEEVCKLAQADGFIKEFPSKYDTILDQGGTNVSGGQKQRICIARAILKQPKILILDDSTSAVDTKTDALIRKAFREKIPNTTKIIIAQRISSIEDADKIIVLNDGKIDGIGTSEELLKTNAIYQEVYESQMKGGDDNEEN</sequence>
<feature type="transmembrane region" description="Helical" evidence="9">
    <location>
        <begin position="158"/>
        <end position="178"/>
    </location>
</feature>
<dbReference type="PANTHER" id="PTHR43394">
    <property type="entry name" value="ATP-DEPENDENT PERMEASE MDL1, MITOCHONDRIAL"/>
    <property type="match status" value="1"/>
</dbReference>
<dbReference type="InterPro" id="IPR003593">
    <property type="entry name" value="AAA+_ATPase"/>
</dbReference>
<feature type="transmembrane region" description="Helical" evidence="9">
    <location>
        <begin position="246"/>
        <end position="264"/>
    </location>
</feature>
<dbReference type="SMART" id="SM00382">
    <property type="entry name" value="AAA"/>
    <property type="match status" value="1"/>
</dbReference>
<dbReference type="InterPro" id="IPR017871">
    <property type="entry name" value="ABC_transporter-like_CS"/>
</dbReference>
<evidence type="ECO:0000256" key="2">
    <source>
        <dbReference type="ARBA" id="ARBA00022448"/>
    </source>
</evidence>
<feature type="transmembrane region" description="Helical" evidence="9">
    <location>
        <begin position="134"/>
        <end position="152"/>
    </location>
</feature>
<feature type="transmembrane region" description="Helical" evidence="9">
    <location>
        <begin position="276"/>
        <end position="298"/>
    </location>
</feature>
<comment type="caution">
    <text evidence="12">The sequence shown here is derived from an EMBL/GenBank/DDBJ whole genome shotgun (WGS) entry which is preliminary data.</text>
</comment>
<dbReference type="Gene3D" id="3.40.50.300">
    <property type="entry name" value="P-loop containing nucleotide triphosphate hydrolases"/>
    <property type="match status" value="1"/>
</dbReference>
<gene>
    <name evidence="12" type="ORF">IAB70_04625</name>
</gene>
<evidence type="ECO:0000313" key="12">
    <source>
        <dbReference type="EMBL" id="HIU51886.1"/>
    </source>
</evidence>
<keyword evidence="3" id="KW-1003">Cell membrane</keyword>
<dbReference type="PROSITE" id="PS00211">
    <property type="entry name" value="ABC_TRANSPORTER_1"/>
    <property type="match status" value="1"/>
</dbReference>
<feature type="domain" description="ABC transporter" evidence="10">
    <location>
        <begin position="332"/>
        <end position="570"/>
    </location>
</feature>
<dbReference type="PROSITE" id="PS50893">
    <property type="entry name" value="ABC_TRANSPORTER_2"/>
    <property type="match status" value="1"/>
</dbReference>
<organism evidence="12 13">
    <name type="scientific">Candidatus Merdicola faecigallinarum</name>
    <dbReference type="NCBI Taxonomy" id="2840862"/>
    <lineage>
        <taxon>Bacteria</taxon>
        <taxon>Bacillati</taxon>
        <taxon>Bacillota</taxon>
        <taxon>Clostridia</taxon>
        <taxon>Candidatus Merdicola</taxon>
    </lineage>
</organism>
<evidence type="ECO:0000256" key="5">
    <source>
        <dbReference type="ARBA" id="ARBA00022741"/>
    </source>
</evidence>
<keyword evidence="6 12" id="KW-0067">ATP-binding</keyword>
<feature type="domain" description="ABC transmembrane type-1" evidence="11">
    <location>
        <begin position="17"/>
        <end position="299"/>
    </location>
</feature>
<accession>A0A9D1M1E4</accession>